<dbReference type="InterPro" id="IPR029063">
    <property type="entry name" value="SAM-dependent_MTases_sf"/>
</dbReference>
<dbReference type="GO" id="GO:0008757">
    <property type="term" value="F:S-adenosylmethionine-dependent methyltransferase activity"/>
    <property type="evidence" value="ECO:0007669"/>
    <property type="project" value="InterPro"/>
</dbReference>
<feature type="domain" description="Methyltransferase type 11" evidence="1">
    <location>
        <begin position="3"/>
        <end position="56"/>
    </location>
</feature>
<accession>A0A918VVM4</accession>
<protein>
    <recommendedName>
        <fullName evidence="1">Methyltransferase type 11 domain-containing protein</fullName>
    </recommendedName>
</protein>
<dbReference type="Gene3D" id="3.40.50.150">
    <property type="entry name" value="Vaccinia Virus protein VP39"/>
    <property type="match status" value="1"/>
</dbReference>
<evidence type="ECO:0000259" key="1">
    <source>
        <dbReference type="Pfam" id="PF08241"/>
    </source>
</evidence>
<sequence>MFAAKLGCNVSAFDISIEGKKEALRLAQEEGVEIKYQTTSSCDLPFREEAFDAIVLI</sequence>
<evidence type="ECO:0000313" key="2">
    <source>
        <dbReference type="EMBL" id="GHA28541.1"/>
    </source>
</evidence>
<name>A0A918VVM4_9FLAO</name>
<reference evidence="2" key="2">
    <citation type="submission" date="2020-09" db="EMBL/GenBank/DDBJ databases">
        <authorList>
            <person name="Sun Q."/>
            <person name="Kim S."/>
        </authorList>
    </citation>
    <scope>NUCLEOTIDE SEQUENCE</scope>
    <source>
        <strain evidence="2">KCTC 12719</strain>
    </source>
</reference>
<organism evidence="2 3">
    <name type="scientific">Salinimicrobium marinum</name>
    <dbReference type="NCBI Taxonomy" id="680283"/>
    <lineage>
        <taxon>Bacteria</taxon>
        <taxon>Pseudomonadati</taxon>
        <taxon>Bacteroidota</taxon>
        <taxon>Flavobacteriia</taxon>
        <taxon>Flavobacteriales</taxon>
        <taxon>Flavobacteriaceae</taxon>
        <taxon>Salinimicrobium</taxon>
    </lineage>
</organism>
<keyword evidence="3" id="KW-1185">Reference proteome</keyword>
<reference evidence="2" key="1">
    <citation type="journal article" date="2014" name="Int. J. Syst. Evol. Microbiol.">
        <title>Complete genome sequence of Corynebacterium casei LMG S-19264T (=DSM 44701T), isolated from a smear-ripened cheese.</title>
        <authorList>
            <consortium name="US DOE Joint Genome Institute (JGI-PGF)"/>
            <person name="Walter F."/>
            <person name="Albersmeier A."/>
            <person name="Kalinowski J."/>
            <person name="Ruckert C."/>
        </authorList>
    </citation>
    <scope>NUCLEOTIDE SEQUENCE</scope>
    <source>
        <strain evidence="2">KCTC 12719</strain>
    </source>
</reference>
<dbReference type="RefSeq" id="WP_229793640.1">
    <property type="nucleotide sequence ID" value="NZ_BMXB01000001.1"/>
</dbReference>
<proteinExistence type="predicted"/>
<gene>
    <name evidence="2" type="ORF">GCM10007103_07730</name>
</gene>
<dbReference type="Proteomes" id="UP000610456">
    <property type="component" value="Unassembled WGS sequence"/>
</dbReference>
<dbReference type="Pfam" id="PF08241">
    <property type="entry name" value="Methyltransf_11"/>
    <property type="match status" value="1"/>
</dbReference>
<dbReference type="AlphaFoldDB" id="A0A918VVM4"/>
<dbReference type="InterPro" id="IPR013216">
    <property type="entry name" value="Methyltransf_11"/>
</dbReference>
<dbReference type="EMBL" id="BMXB01000001">
    <property type="protein sequence ID" value="GHA28541.1"/>
    <property type="molecule type" value="Genomic_DNA"/>
</dbReference>
<evidence type="ECO:0000313" key="3">
    <source>
        <dbReference type="Proteomes" id="UP000610456"/>
    </source>
</evidence>
<comment type="caution">
    <text evidence="2">The sequence shown here is derived from an EMBL/GenBank/DDBJ whole genome shotgun (WGS) entry which is preliminary data.</text>
</comment>
<dbReference type="SUPFAM" id="SSF53335">
    <property type="entry name" value="S-adenosyl-L-methionine-dependent methyltransferases"/>
    <property type="match status" value="1"/>
</dbReference>